<feature type="domain" description="Disease resistance N-terminal" evidence="5">
    <location>
        <begin position="9"/>
        <end position="100"/>
    </location>
</feature>
<evidence type="ECO:0000313" key="7">
    <source>
        <dbReference type="Proteomes" id="UP000027120"/>
    </source>
</evidence>
<dbReference type="Gene3D" id="1.20.5.4130">
    <property type="match status" value="1"/>
</dbReference>
<dbReference type="InterPro" id="IPR041118">
    <property type="entry name" value="Rx_N"/>
</dbReference>
<gene>
    <name evidence="6" type="ORF">CISIN_1g040551mg</name>
</gene>
<feature type="region of interest" description="Disordered" evidence="4">
    <location>
        <begin position="159"/>
        <end position="185"/>
    </location>
</feature>
<dbReference type="PANTHER" id="PTHR19338">
    <property type="entry name" value="TRANSLOCASE OF INNER MITOCHONDRIAL MEMBRANE 13 HOMOLOG"/>
    <property type="match status" value="1"/>
</dbReference>
<dbReference type="EMBL" id="KK789578">
    <property type="protein sequence ID" value="KDO37815.1"/>
    <property type="molecule type" value="Genomic_DNA"/>
</dbReference>
<evidence type="ECO:0000256" key="4">
    <source>
        <dbReference type="SAM" id="MobiDB-lite"/>
    </source>
</evidence>
<feature type="compositionally biased region" description="Basic and acidic residues" evidence="4">
    <location>
        <begin position="175"/>
        <end position="185"/>
    </location>
</feature>
<evidence type="ECO:0000256" key="2">
    <source>
        <dbReference type="ARBA" id="ARBA00022741"/>
    </source>
</evidence>
<dbReference type="AlphaFoldDB" id="A0A067D8D6"/>
<dbReference type="PANTHER" id="PTHR19338:SF73">
    <property type="entry name" value="DISEASE RESISTANCE PROTEIN RGA2-LIKE"/>
    <property type="match status" value="1"/>
</dbReference>
<dbReference type="Pfam" id="PF18052">
    <property type="entry name" value="Rx_N"/>
    <property type="match status" value="1"/>
</dbReference>
<keyword evidence="1" id="KW-0677">Repeat</keyword>
<dbReference type="eggNOG" id="KOG4658">
    <property type="taxonomic scope" value="Eukaryota"/>
</dbReference>
<evidence type="ECO:0000313" key="6">
    <source>
        <dbReference type="EMBL" id="KDO37815.1"/>
    </source>
</evidence>
<dbReference type="CDD" id="cd14798">
    <property type="entry name" value="RX-CC_like"/>
    <property type="match status" value="1"/>
</dbReference>
<keyword evidence="3" id="KW-0611">Plant defense</keyword>
<evidence type="ECO:0000256" key="3">
    <source>
        <dbReference type="ARBA" id="ARBA00022821"/>
    </source>
</evidence>
<keyword evidence="7" id="KW-1185">Reference proteome</keyword>
<evidence type="ECO:0000256" key="1">
    <source>
        <dbReference type="ARBA" id="ARBA00022737"/>
    </source>
</evidence>
<reference evidence="6 7" key="1">
    <citation type="submission" date="2014-04" db="EMBL/GenBank/DDBJ databases">
        <authorList>
            <consortium name="International Citrus Genome Consortium"/>
            <person name="Gmitter F."/>
            <person name="Chen C."/>
            <person name="Farmerie W."/>
            <person name="Harkins T."/>
            <person name="Desany B."/>
            <person name="Mohiuddin M."/>
            <person name="Kodira C."/>
            <person name="Borodovsky M."/>
            <person name="Lomsadze A."/>
            <person name="Burns P."/>
            <person name="Jenkins J."/>
            <person name="Prochnik S."/>
            <person name="Shu S."/>
            <person name="Chapman J."/>
            <person name="Pitluck S."/>
            <person name="Schmutz J."/>
            <person name="Rokhsar D."/>
        </authorList>
    </citation>
    <scope>NUCLEOTIDE SEQUENCE</scope>
</reference>
<sequence length="192" mass="21424">MAAAGEILLNAFFQVLFGRLASRNLLSFVRQLQGGVDSELKNWEKKLKMIRAVLCDAEEKQLTDEAVKMWLDELQDLAYDTEDILDEFATQALESKLMAQNHDSSGEVLSFIPAGLNPNAIMFNYSMGSKIKDITSRLEQLCQERIELGLQRITGEASSTAAAAHLRPPSSSVPTEREVFGREEDKAKILDM</sequence>
<dbReference type="GO" id="GO:0000166">
    <property type="term" value="F:nucleotide binding"/>
    <property type="evidence" value="ECO:0007669"/>
    <property type="project" value="UniProtKB-KW"/>
</dbReference>
<dbReference type="STRING" id="2711.A0A067D8D6"/>
<dbReference type="InterPro" id="IPR038005">
    <property type="entry name" value="RX-like_CC"/>
</dbReference>
<dbReference type="PaxDb" id="2711-XP_006478557.1"/>
<proteinExistence type="predicted"/>
<feature type="non-terminal residue" evidence="6">
    <location>
        <position position="192"/>
    </location>
</feature>
<name>A0A067D8D6_CITSI</name>
<accession>A0A067D8D6</accession>
<dbReference type="Proteomes" id="UP000027120">
    <property type="component" value="Unassembled WGS sequence"/>
</dbReference>
<keyword evidence="2" id="KW-0547">Nucleotide-binding</keyword>
<protein>
    <recommendedName>
        <fullName evidence="5">Disease resistance N-terminal domain-containing protein</fullName>
    </recommendedName>
</protein>
<organism evidence="6 7">
    <name type="scientific">Citrus sinensis</name>
    <name type="common">Sweet orange</name>
    <name type="synonym">Citrus aurantium var. sinensis</name>
    <dbReference type="NCBI Taxonomy" id="2711"/>
    <lineage>
        <taxon>Eukaryota</taxon>
        <taxon>Viridiplantae</taxon>
        <taxon>Streptophyta</taxon>
        <taxon>Embryophyta</taxon>
        <taxon>Tracheophyta</taxon>
        <taxon>Spermatophyta</taxon>
        <taxon>Magnoliopsida</taxon>
        <taxon>eudicotyledons</taxon>
        <taxon>Gunneridae</taxon>
        <taxon>Pentapetalae</taxon>
        <taxon>rosids</taxon>
        <taxon>malvids</taxon>
        <taxon>Sapindales</taxon>
        <taxon>Rutaceae</taxon>
        <taxon>Aurantioideae</taxon>
        <taxon>Citrus</taxon>
    </lineage>
</organism>
<dbReference type="GO" id="GO:0006952">
    <property type="term" value="P:defense response"/>
    <property type="evidence" value="ECO:0007669"/>
    <property type="project" value="UniProtKB-KW"/>
</dbReference>
<evidence type="ECO:0000259" key="5">
    <source>
        <dbReference type="Pfam" id="PF18052"/>
    </source>
</evidence>